<dbReference type="Pfam" id="PF01869">
    <property type="entry name" value="BcrAD_BadFG"/>
    <property type="match status" value="1"/>
</dbReference>
<dbReference type="CDD" id="cd24007">
    <property type="entry name" value="ASKHA_NBD_eukNAGK-like"/>
    <property type="match status" value="1"/>
</dbReference>
<name>A0A1M6PGL1_PARC5</name>
<protein>
    <submittedName>
        <fullName evidence="2">BadF-type ATPase</fullName>
    </submittedName>
</protein>
<reference evidence="3" key="1">
    <citation type="submission" date="2016-11" db="EMBL/GenBank/DDBJ databases">
        <authorList>
            <person name="Varghese N."/>
            <person name="Submissions S."/>
        </authorList>
    </citation>
    <scope>NUCLEOTIDE SEQUENCE [LARGE SCALE GENOMIC DNA]</scope>
    <source>
        <strain evidence="3">DSM 15212 / CIP 107654 / DViRD3</strain>
    </source>
</reference>
<sequence length="303" mass="33224">MGYYIGIDGGGTKTLACLCNEKKEILSSIQVSSTNYHSVGIEKVKIEFEEIFNFFKASQGIALDNIKGICIGGAGVDGAEDQKIIKRVFRDIGYKNNLQVYNDSIIALVGANGGKKGAILISGTGSIAFGIDKAGKEYRVGGWGHIIDDVGSGYAIARDGLKKIMESYDGREEESTIWEAVSSELGILHIGELISFIYNPNTKKHDIARLAPCIINLYEIDRVAKKVVDKAVRDLCKMIEALANKMNEKDFSLGLSGSVFLKSDLIRELFTKNINQRYPKIYVHLPDESAVKGALILAVEEYK</sequence>
<evidence type="ECO:0000259" key="1">
    <source>
        <dbReference type="Pfam" id="PF01869"/>
    </source>
</evidence>
<dbReference type="EMBL" id="FRAG01000024">
    <property type="protein sequence ID" value="SHK07079.1"/>
    <property type="molecule type" value="Genomic_DNA"/>
</dbReference>
<dbReference type="RefSeq" id="WP_073149700.1">
    <property type="nucleotide sequence ID" value="NZ_FRAG01000024.1"/>
</dbReference>
<dbReference type="SUPFAM" id="SSF53067">
    <property type="entry name" value="Actin-like ATPase domain"/>
    <property type="match status" value="2"/>
</dbReference>
<dbReference type="STRING" id="1121301.SAMN02745912_02147"/>
<dbReference type="InterPro" id="IPR043129">
    <property type="entry name" value="ATPase_NBD"/>
</dbReference>
<dbReference type="PANTHER" id="PTHR43190">
    <property type="entry name" value="N-ACETYL-D-GLUCOSAMINE KINASE"/>
    <property type="match status" value="1"/>
</dbReference>
<dbReference type="PANTHER" id="PTHR43190:SF3">
    <property type="entry name" value="N-ACETYL-D-GLUCOSAMINE KINASE"/>
    <property type="match status" value="1"/>
</dbReference>
<dbReference type="Proteomes" id="UP000184465">
    <property type="component" value="Unassembled WGS sequence"/>
</dbReference>
<accession>A0A1M6PGL1</accession>
<evidence type="ECO:0000313" key="2">
    <source>
        <dbReference type="EMBL" id="SHK07079.1"/>
    </source>
</evidence>
<dbReference type="OrthoDB" id="9772633at2"/>
<dbReference type="InterPro" id="IPR002731">
    <property type="entry name" value="ATPase_BadF"/>
</dbReference>
<dbReference type="AlphaFoldDB" id="A0A1M6PGL1"/>
<dbReference type="Gene3D" id="3.30.420.40">
    <property type="match status" value="2"/>
</dbReference>
<evidence type="ECO:0000313" key="3">
    <source>
        <dbReference type="Proteomes" id="UP000184465"/>
    </source>
</evidence>
<keyword evidence="3" id="KW-1185">Reference proteome</keyword>
<organism evidence="2 3">
    <name type="scientific">Paramaledivibacter caminithermalis (strain DSM 15212 / CIP 107654 / DViRD3)</name>
    <name type="common">Clostridium caminithermale</name>
    <dbReference type="NCBI Taxonomy" id="1121301"/>
    <lineage>
        <taxon>Bacteria</taxon>
        <taxon>Bacillati</taxon>
        <taxon>Bacillota</taxon>
        <taxon>Clostridia</taxon>
        <taxon>Peptostreptococcales</taxon>
        <taxon>Caminicellaceae</taxon>
        <taxon>Paramaledivibacter</taxon>
    </lineage>
</organism>
<gene>
    <name evidence="2" type="ORF">SAMN02745912_02147</name>
</gene>
<feature type="domain" description="ATPase BadF/BadG/BcrA/BcrD type" evidence="1">
    <location>
        <begin position="5"/>
        <end position="295"/>
    </location>
</feature>
<proteinExistence type="predicted"/>
<dbReference type="InterPro" id="IPR052519">
    <property type="entry name" value="Euk-type_GlcNAc_Kinase"/>
</dbReference>